<dbReference type="Gene3D" id="3.30.160.60">
    <property type="entry name" value="Classic Zinc Finger"/>
    <property type="match status" value="1"/>
</dbReference>
<dbReference type="Gene3D" id="1.10.1410.40">
    <property type="match status" value="1"/>
</dbReference>
<evidence type="ECO:0000256" key="2">
    <source>
        <dbReference type="ARBA" id="ARBA00022741"/>
    </source>
</evidence>
<dbReference type="PANTHER" id="PTHR10656:SF42">
    <property type="entry name" value="CYCLIC GMP-AMP SYNTHASE-LIKE PROTEIN-RELATED"/>
    <property type="match status" value="1"/>
</dbReference>
<dbReference type="Gene3D" id="3.30.460.90">
    <property type="match status" value="1"/>
</dbReference>
<gene>
    <name evidence="6" type="ORF">CGI_10023476</name>
</gene>
<feature type="compositionally biased region" description="Basic and acidic residues" evidence="4">
    <location>
        <begin position="534"/>
        <end position="554"/>
    </location>
</feature>
<reference evidence="6" key="1">
    <citation type="journal article" date="2012" name="Nature">
        <title>The oyster genome reveals stress adaptation and complexity of shell formation.</title>
        <authorList>
            <person name="Zhang G."/>
            <person name="Fang X."/>
            <person name="Guo X."/>
            <person name="Li L."/>
            <person name="Luo R."/>
            <person name="Xu F."/>
            <person name="Yang P."/>
            <person name="Zhang L."/>
            <person name="Wang X."/>
            <person name="Qi H."/>
            <person name="Xiong Z."/>
            <person name="Que H."/>
            <person name="Xie Y."/>
            <person name="Holland P.W."/>
            <person name="Paps J."/>
            <person name="Zhu Y."/>
            <person name="Wu F."/>
            <person name="Chen Y."/>
            <person name="Wang J."/>
            <person name="Peng C."/>
            <person name="Meng J."/>
            <person name="Yang L."/>
            <person name="Liu J."/>
            <person name="Wen B."/>
            <person name="Zhang N."/>
            <person name="Huang Z."/>
            <person name="Zhu Q."/>
            <person name="Feng Y."/>
            <person name="Mount A."/>
            <person name="Hedgecock D."/>
            <person name="Xu Z."/>
            <person name="Liu Y."/>
            <person name="Domazet-Loso T."/>
            <person name="Du Y."/>
            <person name="Sun X."/>
            <person name="Zhang S."/>
            <person name="Liu B."/>
            <person name="Cheng P."/>
            <person name="Jiang X."/>
            <person name="Li J."/>
            <person name="Fan D."/>
            <person name="Wang W."/>
            <person name="Fu W."/>
            <person name="Wang T."/>
            <person name="Wang B."/>
            <person name="Zhang J."/>
            <person name="Peng Z."/>
            <person name="Li Y."/>
            <person name="Li N."/>
            <person name="Wang J."/>
            <person name="Chen M."/>
            <person name="He Y."/>
            <person name="Tan F."/>
            <person name="Song X."/>
            <person name="Zheng Q."/>
            <person name="Huang R."/>
            <person name="Yang H."/>
            <person name="Du X."/>
            <person name="Chen L."/>
            <person name="Yang M."/>
            <person name="Gaffney P.M."/>
            <person name="Wang S."/>
            <person name="Luo L."/>
            <person name="She Z."/>
            <person name="Ming Y."/>
            <person name="Huang W."/>
            <person name="Zhang S."/>
            <person name="Huang B."/>
            <person name="Zhang Y."/>
            <person name="Qu T."/>
            <person name="Ni P."/>
            <person name="Miao G."/>
            <person name="Wang J."/>
            <person name="Wang Q."/>
            <person name="Steinberg C.E."/>
            <person name="Wang H."/>
            <person name="Li N."/>
            <person name="Qian L."/>
            <person name="Zhang G."/>
            <person name="Li Y."/>
            <person name="Yang H."/>
            <person name="Liu X."/>
            <person name="Wang J."/>
            <person name="Yin Y."/>
            <person name="Wang J."/>
        </authorList>
    </citation>
    <scope>NUCLEOTIDE SEQUENCE [LARGE SCALE GENOMIC DNA]</scope>
    <source>
        <strain evidence="6">05x7-T-G4-1.051#20</strain>
    </source>
</reference>
<feature type="compositionally biased region" description="Basic and acidic residues" evidence="4">
    <location>
        <begin position="169"/>
        <end position="199"/>
    </location>
</feature>
<feature type="region of interest" description="Disordered" evidence="4">
    <location>
        <begin position="131"/>
        <end position="240"/>
    </location>
</feature>
<sequence>MVFKCPICKRDDFQSEGGLSSHITWKHSGSSDGRGSRPSSGACGRSDDRDIKARVFKCPICKRDDFQNERGLSCHISRMHLSGSDGRGSRPSSGACGRSDDRDVNAMVIKCHICGKDDFKSEGGLSRHITTVHQGSANGKGFRPSSCTNGKTDDGARPKTHTPRHRDHERHNSDRDVVRGVARVQKESFQRGSQDELPFKDGAGGATSKSSPAKYKESTKQSRKTEEPCERPSSSASNLSLSFNAPNFEKFVGMIEGSIVRPREDSKLRTDSINKFIDDLLVVMDRISSDIPIKLFRSGSYYDRTKIDYNDEFDFMFYADIRMEADFTNCPPGYCKIRKGMTVNTDLDPFIDRNGYLVPELYKAHMFDIFEKCRTDSSFRQGRRTQIQDRKPESPAYTLLFDLGISGKPPIDIDLVPAIRIDGWPKPARKIGPSKWIEKSMAERAMQCFHVVTKKFPEEKKFDVLKESIKQLAKCVREGAIENYFIPRDNVLQSVPEEERRHSNKMMCEICKKDGLKNLHGLNIDIANKHKDHPKSSDERQHDRLAKNRKERPGYCDGAGGETSKSSPAKHKAHQDIRLLWRISFSHAEKELILHANMSDNGCRKDVFKILKKIKENMKSKNPTEMDKFCSYHL</sequence>
<dbReference type="GO" id="GO:0005524">
    <property type="term" value="F:ATP binding"/>
    <property type="evidence" value="ECO:0007669"/>
    <property type="project" value="UniProtKB-KW"/>
</dbReference>
<name>K1QM35_MAGGI</name>
<feature type="domain" description="C2H2-type" evidence="5">
    <location>
        <begin position="3"/>
        <end position="27"/>
    </location>
</feature>
<keyword evidence="2" id="KW-0547">Nucleotide-binding</keyword>
<dbReference type="HOGENOM" id="CLU_431655_0_0_1"/>
<dbReference type="InterPro" id="IPR013087">
    <property type="entry name" value="Znf_C2H2_type"/>
</dbReference>
<protein>
    <recommendedName>
        <fullName evidence="5">C2H2-type domain-containing protein</fullName>
    </recommendedName>
</protein>
<accession>K1QM35</accession>
<proteinExistence type="inferred from homology"/>
<feature type="region of interest" description="Disordered" evidence="4">
    <location>
        <begin position="79"/>
        <end position="99"/>
    </location>
</feature>
<feature type="compositionally biased region" description="Basic residues" evidence="4">
    <location>
        <begin position="158"/>
        <end position="168"/>
    </location>
</feature>
<comment type="similarity">
    <text evidence="1">Belongs to the mab-21 family.</text>
</comment>
<evidence type="ECO:0000256" key="4">
    <source>
        <dbReference type="SAM" id="MobiDB-lite"/>
    </source>
</evidence>
<evidence type="ECO:0000259" key="5">
    <source>
        <dbReference type="SMART" id="SM00355"/>
    </source>
</evidence>
<evidence type="ECO:0000313" key="6">
    <source>
        <dbReference type="EMBL" id="EKC29900.1"/>
    </source>
</evidence>
<dbReference type="AlphaFoldDB" id="K1QM35"/>
<dbReference type="InterPro" id="IPR046903">
    <property type="entry name" value="Mab-21-like_nuc_Trfase"/>
</dbReference>
<dbReference type="PANTHER" id="PTHR10656">
    <property type="entry name" value="CELL FATE DETERMINING PROTEIN MAB21-RELATED"/>
    <property type="match status" value="1"/>
</dbReference>
<feature type="region of interest" description="Disordered" evidence="4">
    <location>
        <begin position="528"/>
        <end position="571"/>
    </location>
</feature>
<evidence type="ECO:0000256" key="3">
    <source>
        <dbReference type="ARBA" id="ARBA00022840"/>
    </source>
</evidence>
<dbReference type="SMART" id="SM00355">
    <property type="entry name" value="ZnF_C2H2"/>
    <property type="match status" value="3"/>
</dbReference>
<feature type="domain" description="C2H2-type" evidence="5">
    <location>
        <begin position="109"/>
        <end position="133"/>
    </location>
</feature>
<dbReference type="InParanoid" id="K1QM35"/>
<dbReference type="Pfam" id="PF03281">
    <property type="entry name" value="Mab-21"/>
    <property type="match status" value="1"/>
</dbReference>
<organism evidence="6">
    <name type="scientific">Magallana gigas</name>
    <name type="common">Pacific oyster</name>
    <name type="synonym">Crassostrea gigas</name>
    <dbReference type="NCBI Taxonomy" id="29159"/>
    <lineage>
        <taxon>Eukaryota</taxon>
        <taxon>Metazoa</taxon>
        <taxon>Spiralia</taxon>
        <taxon>Lophotrochozoa</taxon>
        <taxon>Mollusca</taxon>
        <taxon>Bivalvia</taxon>
        <taxon>Autobranchia</taxon>
        <taxon>Pteriomorphia</taxon>
        <taxon>Ostreida</taxon>
        <taxon>Ostreoidea</taxon>
        <taxon>Ostreidae</taxon>
        <taxon>Magallana</taxon>
    </lineage>
</organism>
<dbReference type="SMART" id="SM01265">
    <property type="entry name" value="Mab-21"/>
    <property type="match status" value="1"/>
</dbReference>
<dbReference type="EMBL" id="JH819075">
    <property type="protein sequence ID" value="EKC29900.1"/>
    <property type="molecule type" value="Genomic_DNA"/>
</dbReference>
<feature type="compositionally biased region" description="Basic and acidic residues" evidence="4">
    <location>
        <begin position="214"/>
        <end position="230"/>
    </location>
</feature>
<feature type="domain" description="C2H2-type" evidence="5">
    <location>
        <begin position="56"/>
        <end position="80"/>
    </location>
</feature>
<feature type="region of interest" description="Disordered" evidence="4">
    <location>
        <begin position="14"/>
        <end position="47"/>
    </location>
</feature>
<keyword evidence="3" id="KW-0067">ATP-binding</keyword>
<dbReference type="InterPro" id="IPR024810">
    <property type="entry name" value="MAB21L/cGLR"/>
</dbReference>
<evidence type="ECO:0000256" key="1">
    <source>
        <dbReference type="ARBA" id="ARBA00008307"/>
    </source>
</evidence>
<feature type="compositionally biased region" description="Low complexity" evidence="4">
    <location>
        <begin position="28"/>
        <end position="41"/>
    </location>
</feature>